<dbReference type="PROSITE" id="PS00018">
    <property type="entry name" value="EF_HAND_1"/>
    <property type="match status" value="2"/>
</dbReference>
<evidence type="ECO:0000313" key="7">
    <source>
        <dbReference type="Proteomes" id="UP000693970"/>
    </source>
</evidence>
<protein>
    <submittedName>
        <fullName evidence="6">DUF760 domain containing protein</fullName>
    </submittedName>
</protein>
<dbReference type="CDD" id="cd00051">
    <property type="entry name" value="EFh"/>
    <property type="match status" value="1"/>
</dbReference>
<dbReference type="SMART" id="SM00054">
    <property type="entry name" value="EFh"/>
    <property type="match status" value="2"/>
</dbReference>
<dbReference type="Pfam" id="PF05542">
    <property type="entry name" value="DUF760"/>
    <property type="match status" value="2"/>
</dbReference>
<feature type="compositionally biased region" description="Acidic residues" evidence="2">
    <location>
        <begin position="210"/>
        <end position="234"/>
    </location>
</feature>
<feature type="domain" description="EF-hand" evidence="3">
    <location>
        <begin position="395"/>
        <end position="430"/>
    </location>
</feature>
<dbReference type="EMBL" id="JAGRRH010000018">
    <property type="protein sequence ID" value="KAG7350747.1"/>
    <property type="molecule type" value="Genomic_DNA"/>
</dbReference>
<feature type="compositionally biased region" description="Low complexity" evidence="2">
    <location>
        <begin position="15"/>
        <end position="29"/>
    </location>
</feature>
<dbReference type="Pfam" id="PF13499">
    <property type="entry name" value="EF-hand_7"/>
    <property type="match status" value="1"/>
</dbReference>
<feature type="compositionally biased region" description="Polar residues" evidence="2">
    <location>
        <begin position="140"/>
        <end position="151"/>
    </location>
</feature>
<dbReference type="InterPro" id="IPR008479">
    <property type="entry name" value="DUF760"/>
</dbReference>
<dbReference type="PANTHER" id="PTHR33598">
    <property type="entry name" value="OS02G0833400 PROTEIN"/>
    <property type="match status" value="1"/>
</dbReference>
<feature type="domain" description="EF-hand" evidence="3">
    <location>
        <begin position="437"/>
        <end position="468"/>
    </location>
</feature>
<dbReference type="OrthoDB" id="191686at2759"/>
<evidence type="ECO:0000256" key="1">
    <source>
        <dbReference type="SAM" id="Coils"/>
    </source>
</evidence>
<feature type="coiled-coil region" evidence="1">
    <location>
        <begin position="519"/>
        <end position="550"/>
    </location>
</feature>
<dbReference type="PANTHER" id="PTHR33598:SF4">
    <property type="entry name" value="OS02G0833400 PROTEIN"/>
    <property type="match status" value="1"/>
</dbReference>
<evidence type="ECO:0000313" key="5">
    <source>
        <dbReference type="EMBL" id="KAG7338460.1"/>
    </source>
</evidence>
<evidence type="ECO:0000259" key="3">
    <source>
        <dbReference type="PROSITE" id="PS50222"/>
    </source>
</evidence>
<reference evidence="6" key="1">
    <citation type="journal article" date="2021" name="Sci. Rep.">
        <title>Diploid genomic architecture of Nitzschia inconspicua, an elite biomass production diatom.</title>
        <authorList>
            <person name="Oliver A."/>
            <person name="Podell S."/>
            <person name="Pinowska A."/>
            <person name="Traller J.C."/>
            <person name="Smith S.R."/>
            <person name="McClure R."/>
            <person name="Beliaev A."/>
            <person name="Bohutskyi P."/>
            <person name="Hill E.A."/>
            <person name="Rabines A."/>
            <person name="Zheng H."/>
            <person name="Allen L.Z."/>
            <person name="Kuo A."/>
            <person name="Grigoriev I.V."/>
            <person name="Allen A.E."/>
            <person name="Hazlebeck D."/>
            <person name="Allen E.E."/>
        </authorList>
    </citation>
    <scope>NUCLEOTIDE SEQUENCE</scope>
    <source>
        <strain evidence="6">Hildebrandi</strain>
    </source>
</reference>
<sequence length="663" mass="73606">MTFGPNNKKKDPDSSTRIISSRPTIPTSSSRRRTLPMYCISQQTSKKVLLAALIAFCFAGWHSDDDSILLLGKNCISIIAVSAFRSTSVLHHYHPHQQTLFRPEYANAAFATASRRLLKVSSISQLDFSPSFWSFRQSHTRRFNSPPSEGNSFIDIGPDNDNNNDNQDDNQDENKSNADYNIGSVGNASDNNDDFMEPMTEVVFIVLDPDDGTEPLLEEEEDEEEDEEEEIEEDPYTKIAASEFQDDKDDNRENRRTRDIGALTLLGKDKLDTTMMDWGGALSTLRERVEDVESGKSQDPSHVLFRLMSSQTPNQIIGQFVSNANPMVVQAMSGAIGSLLGGLSNPNMGVETIVKASGEKISSLCFQLQMTGYMFRNAEYVLALKDVMDLRGKGLTLDDYRDAFDRVDSDGNGYIEISEIQKLFQEVYGKGNVPPYEVSAFLKFFDQNQDGKISWEEFEKGFGAAIATAKSGKRDFATNLLEGQGYGSSDEDDEDDAIDVNTNVSGTIEIELKDGKVVEVDAKEYIETLKEEAQKLKDALRREKLGANQKQDINSPAGLIPNNANGAGMDIAGYIASRQGDVKSLTEGISPEIVDTMKKLVEFVLEGGDSGKAKKRLSEQEKVEMEMEIPGSALQQLALWQLVLGYRLREEEVKGDYVKLLKG</sequence>
<feature type="region of interest" description="Disordered" evidence="2">
    <location>
        <begin position="140"/>
        <end position="195"/>
    </location>
</feature>
<dbReference type="InterPro" id="IPR002048">
    <property type="entry name" value="EF_hand_dom"/>
</dbReference>
<keyword evidence="7" id="KW-1185">Reference proteome</keyword>
<reference evidence="6" key="2">
    <citation type="submission" date="2021-04" db="EMBL/GenBank/DDBJ databases">
        <authorList>
            <person name="Podell S."/>
        </authorList>
    </citation>
    <scope>NUCLEOTIDE SEQUENCE</scope>
    <source>
        <strain evidence="6">Hildebrandi</strain>
    </source>
</reference>
<evidence type="ECO:0000313" key="6">
    <source>
        <dbReference type="EMBL" id="KAG7350747.1"/>
    </source>
</evidence>
<dbReference type="EMBL" id="JAGRRH010000056">
    <property type="protein sequence ID" value="KAG7338460.1"/>
    <property type="molecule type" value="Genomic_DNA"/>
</dbReference>
<gene>
    <name evidence="6" type="ORF">IV203_010107</name>
    <name evidence="5" type="ORF">IV203_011015</name>
    <name evidence="4" type="ORF">IV203_033518</name>
</gene>
<name>A0A9K3KVR4_9STRA</name>
<feature type="region of interest" description="Disordered" evidence="2">
    <location>
        <begin position="1"/>
        <end position="30"/>
    </location>
</feature>
<keyword evidence="1" id="KW-0175">Coiled coil</keyword>
<comment type="caution">
    <text evidence="6">The sequence shown here is derived from an EMBL/GenBank/DDBJ whole genome shotgun (WGS) entry which is preliminary data.</text>
</comment>
<dbReference type="GO" id="GO:0005509">
    <property type="term" value="F:calcium ion binding"/>
    <property type="evidence" value="ECO:0007669"/>
    <property type="project" value="InterPro"/>
</dbReference>
<accession>A0A9K3KVR4</accession>
<dbReference type="InterPro" id="IPR018247">
    <property type="entry name" value="EF_Hand_1_Ca_BS"/>
</dbReference>
<organism evidence="6 7">
    <name type="scientific">Nitzschia inconspicua</name>
    <dbReference type="NCBI Taxonomy" id="303405"/>
    <lineage>
        <taxon>Eukaryota</taxon>
        <taxon>Sar</taxon>
        <taxon>Stramenopiles</taxon>
        <taxon>Ochrophyta</taxon>
        <taxon>Bacillariophyta</taxon>
        <taxon>Bacillariophyceae</taxon>
        <taxon>Bacillariophycidae</taxon>
        <taxon>Bacillariales</taxon>
        <taxon>Bacillariaceae</taxon>
        <taxon>Nitzschia</taxon>
    </lineage>
</organism>
<dbReference type="PROSITE" id="PS50222">
    <property type="entry name" value="EF_HAND_2"/>
    <property type="match status" value="2"/>
</dbReference>
<evidence type="ECO:0000256" key="2">
    <source>
        <dbReference type="SAM" id="MobiDB-lite"/>
    </source>
</evidence>
<feature type="region of interest" description="Disordered" evidence="2">
    <location>
        <begin position="210"/>
        <end position="255"/>
    </location>
</feature>
<dbReference type="EMBL" id="JAGRRH010000085">
    <property type="protein sequence ID" value="KAG7337404.1"/>
    <property type="molecule type" value="Genomic_DNA"/>
</dbReference>
<evidence type="ECO:0000313" key="4">
    <source>
        <dbReference type="EMBL" id="KAG7337404.1"/>
    </source>
</evidence>
<dbReference type="AlphaFoldDB" id="A0A9K3KVR4"/>
<dbReference type="Proteomes" id="UP000693970">
    <property type="component" value="Unassembled WGS sequence"/>
</dbReference>
<proteinExistence type="predicted"/>